<sequence>MAAVLKAKKYFGSISNNQYQHASAPTPVSSVVGVGSSDGGTSGVGHDSGGDGVEGEEQEESSSSSHGRNDNEYEYSRPRRRVCTTGLP</sequence>
<evidence type="ECO:0000256" key="1">
    <source>
        <dbReference type="SAM" id="MobiDB-lite"/>
    </source>
</evidence>
<feature type="region of interest" description="Disordered" evidence="1">
    <location>
        <begin position="16"/>
        <end position="88"/>
    </location>
</feature>
<feature type="compositionally biased region" description="Gly residues" evidence="1">
    <location>
        <begin position="36"/>
        <end position="52"/>
    </location>
</feature>
<feature type="compositionally biased region" description="Basic and acidic residues" evidence="1">
    <location>
        <begin position="67"/>
        <end position="77"/>
    </location>
</feature>
<reference evidence="2" key="1">
    <citation type="submission" date="2020-11" db="EMBL/GenBank/DDBJ databases">
        <authorList>
            <person name="Tran Van P."/>
        </authorList>
    </citation>
    <scope>NUCLEOTIDE SEQUENCE</scope>
</reference>
<accession>A0A7R9D7U5</accession>
<dbReference type="AlphaFoldDB" id="A0A7R9D7U5"/>
<name>A0A7R9D7U5_TIMPO</name>
<gene>
    <name evidence="2" type="ORF">TPSB3V08_LOCUS6209</name>
</gene>
<proteinExistence type="predicted"/>
<dbReference type="EMBL" id="OD003552">
    <property type="protein sequence ID" value="CAD7408131.1"/>
    <property type="molecule type" value="Genomic_DNA"/>
</dbReference>
<evidence type="ECO:0000313" key="2">
    <source>
        <dbReference type="EMBL" id="CAD7408131.1"/>
    </source>
</evidence>
<protein>
    <submittedName>
        <fullName evidence="2">Uncharacterized protein</fullName>
    </submittedName>
</protein>
<organism evidence="2">
    <name type="scientific">Timema poppense</name>
    <name type="common">Walking stick</name>
    <dbReference type="NCBI Taxonomy" id="170557"/>
    <lineage>
        <taxon>Eukaryota</taxon>
        <taxon>Metazoa</taxon>
        <taxon>Ecdysozoa</taxon>
        <taxon>Arthropoda</taxon>
        <taxon>Hexapoda</taxon>
        <taxon>Insecta</taxon>
        <taxon>Pterygota</taxon>
        <taxon>Neoptera</taxon>
        <taxon>Polyneoptera</taxon>
        <taxon>Phasmatodea</taxon>
        <taxon>Timematodea</taxon>
        <taxon>Timematoidea</taxon>
        <taxon>Timematidae</taxon>
        <taxon>Timema</taxon>
    </lineage>
</organism>
<feature type="compositionally biased region" description="Polar residues" evidence="1">
    <location>
        <begin position="16"/>
        <end position="27"/>
    </location>
</feature>